<feature type="region of interest" description="Disordered" evidence="1">
    <location>
        <begin position="1"/>
        <end position="106"/>
    </location>
</feature>
<sequence>MLHRLLFSQSGPKAPESPPSSKTSEAQLRGISSRPTTQPSTPTTELHQSEALHLSVADMPSNSKGSRKKKAEKPTESTSVVSPAASLNSGGKNEGHSNQRHNPPSLVPWPPKSNWFSLSKVWRILLWFTLYTVLFQCPTVPDPSSSTICHVYSKSRDVANPYYENYVSPYIDKVAPHISHYNEAYYYPALEVASTYYEKYIQPIVQRAQVFVEKEYQEKLHPIVGQAYSGLNQLHLQHLAPYTSEAYKLYHQAVSSPYWGKLRHRSGRIYNIYLVPTYKKASPYLDRVYENGRYVTIVVLGPYVKEGARVSGKWLEENVWHGVSDLWRDYVEVQVGRIKDRVNSGNENSSSFLSSDSDHTSAQEEIPERKAAREAARKQIEEDLDFYSDKFEKYANEAIESLNAKVDQITAAAMKEQKPIIEEQMKKLDKTISNEMRGLKATIMNLAKHYKPGNTKEETESKRLETFDKSFVAIYNAGKLIKDTVQDIRWESQRFLAAIFDEVAAEADTRIEKLDSLIDSGIQELGMKWAWEVDGVTYKDWARYQDLKKEFSGIKTKIVQAAEKNKRLNEITNWVEGGAWEGGANTRAKEVAGELARIKRIAKKKIELNDYSEDFSDNFLNRESKEAKEESTKAVPEETPALKKATGIVMAEAQGVLGDQHAMVGDEEAWKDTLTEKLKDAVEEFKDNAIDTIDHVSKAVSEAIYGTKTEQPVGESITSVASDLYNSAWTAASSALYGTPEPGYMGIATDKYSAAVASASRVIYGTPTPATESIASVISEKVQDFADKVHSKIVSEEVYGNPHPLAESMASLAGEAVESVKAYAKEKVEAGENVVQGEAETAASVVKEIAEAVSSNVASMMTQPPAVEYILNAVNHRLQEMVEVASEKIYGPEKGAFEKATSAVSGAYDSVASKASESVYGRETGAFEAAASVISEVSKSASAEISIAIYGPPKSPFEKVTSVITENLDAATSVIEENVEAATNIVGENLGAAKAAVSEALYGREEEKYYASIVESAEARLHSAVESASMKLREIYEEGRKAGGEKLEEMMGGVKEAVEEVGKGVGDAASRAAEKVKEKYEGVKDEL</sequence>
<feature type="compositionally biased region" description="Low complexity" evidence="1">
    <location>
        <begin position="343"/>
        <end position="355"/>
    </location>
</feature>
<dbReference type="STRING" id="1051890.A0A3N4LH74"/>
<feature type="compositionally biased region" description="Basic and acidic residues" evidence="1">
    <location>
        <begin position="356"/>
        <end position="370"/>
    </location>
</feature>
<dbReference type="InParanoid" id="A0A3N4LH74"/>
<evidence type="ECO:0000313" key="2">
    <source>
        <dbReference type="EMBL" id="RPB22227.1"/>
    </source>
</evidence>
<feature type="region of interest" description="Disordered" evidence="1">
    <location>
        <begin position="342"/>
        <end position="370"/>
    </location>
</feature>
<feature type="compositionally biased region" description="Low complexity" evidence="1">
    <location>
        <begin position="32"/>
        <end position="44"/>
    </location>
</feature>
<gene>
    <name evidence="2" type="ORF">L211DRAFT_839857</name>
</gene>
<evidence type="ECO:0000313" key="3">
    <source>
        <dbReference type="Proteomes" id="UP000267821"/>
    </source>
</evidence>
<dbReference type="OrthoDB" id="3260408at2759"/>
<protein>
    <recommendedName>
        <fullName evidence="4">Transcription factor hoxa13</fullName>
    </recommendedName>
</protein>
<reference evidence="2 3" key="1">
    <citation type="journal article" date="2018" name="Nat. Ecol. Evol.">
        <title>Pezizomycetes genomes reveal the molecular basis of ectomycorrhizal truffle lifestyle.</title>
        <authorList>
            <person name="Murat C."/>
            <person name="Payen T."/>
            <person name="Noel B."/>
            <person name="Kuo A."/>
            <person name="Morin E."/>
            <person name="Chen J."/>
            <person name="Kohler A."/>
            <person name="Krizsan K."/>
            <person name="Balestrini R."/>
            <person name="Da Silva C."/>
            <person name="Montanini B."/>
            <person name="Hainaut M."/>
            <person name="Levati E."/>
            <person name="Barry K.W."/>
            <person name="Belfiori B."/>
            <person name="Cichocki N."/>
            <person name="Clum A."/>
            <person name="Dockter R.B."/>
            <person name="Fauchery L."/>
            <person name="Guy J."/>
            <person name="Iotti M."/>
            <person name="Le Tacon F."/>
            <person name="Lindquist E.A."/>
            <person name="Lipzen A."/>
            <person name="Malagnac F."/>
            <person name="Mello A."/>
            <person name="Molinier V."/>
            <person name="Miyauchi S."/>
            <person name="Poulain J."/>
            <person name="Riccioni C."/>
            <person name="Rubini A."/>
            <person name="Sitrit Y."/>
            <person name="Splivallo R."/>
            <person name="Traeger S."/>
            <person name="Wang M."/>
            <person name="Zifcakova L."/>
            <person name="Wipf D."/>
            <person name="Zambonelli A."/>
            <person name="Paolocci F."/>
            <person name="Nowrousian M."/>
            <person name="Ottonello S."/>
            <person name="Baldrian P."/>
            <person name="Spatafora J.W."/>
            <person name="Henrissat B."/>
            <person name="Nagy L.G."/>
            <person name="Aury J.M."/>
            <person name="Wincker P."/>
            <person name="Grigoriev I.V."/>
            <person name="Bonfante P."/>
            <person name="Martin F.M."/>
        </authorList>
    </citation>
    <scope>NUCLEOTIDE SEQUENCE [LARGE SCALE GENOMIC DNA]</scope>
    <source>
        <strain evidence="2 3">ATCC MYA-4762</strain>
    </source>
</reference>
<name>A0A3N4LH74_9PEZI</name>
<organism evidence="2 3">
    <name type="scientific">Terfezia boudieri ATCC MYA-4762</name>
    <dbReference type="NCBI Taxonomy" id="1051890"/>
    <lineage>
        <taxon>Eukaryota</taxon>
        <taxon>Fungi</taxon>
        <taxon>Dikarya</taxon>
        <taxon>Ascomycota</taxon>
        <taxon>Pezizomycotina</taxon>
        <taxon>Pezizomycetes</taxon>
        <taxon>Pezizales</taxon>
        <taxon>Pezizaceae</taxon>
        <taxon>Terfezia</taxon>
    </lineage>
</organism>
<feature type="compositionally biased region" description="Polar residues" evidence="1">
    <location>
        <begin position="76"/>
        <end position="91"/>
    </location>
</feature>
<dbReference type="AlphaFoldDB" id="A0A3N4LH74"/>
<dbReference type="Proteomes" id="UP000267821">
    <property type="component" value="Unassembled WGS sequence"/>
</dbReference>
<accession>A0A3N4LH74</accession>
<evidence type="ECO:0000256" key="1">
    <source>
        <dbReference type="SAM" id="MobiDB-lite"/>
    </source>
</evidence>
<evidence type="ECO:0008006" key="4">
    <source>
        <dbReference type="Google" id="ProtNLM"/>
    </source>
</evidence>
<dbReference type="EMBL" id="ML121553">
    <property type="protein sequence ID" value="RPB22227.1"/>
    <property type="molecule type" value="Genomic_DNA"/>
</dbReference>
<keyword evidence="3" id="KW-1185">Reference proteome</keyword>
<proteinExistence type="predicted"/>